<evidence type="ECO:0000256" key="1">
    <source>
        <dbReference type="ARBA" id="ARBA00004167"/>
    </source>
</evidence>
<feature type="signal peptide" evidence="9">
    <location>
        <begin position="1"/>
        <end position="29"/>
    </location>
</feature>
<dbReference type="OrthoDB" id="9990384at2759"/>
<keyword evidence="9" id="KW-0732">Signal</keyword>
<keyword evidence="5" id="KW-1133">Transmembrane helix</keyword>
<evidence type="ECO:0000256" key="5">
    <source>
        <dbReference type="ARBA" id="ARBA00022989"/>
    </source>
</evidence>
<keyword evidence="2" id="KW-0812">Transmembrane</keyword>
<feature type="domain" description="Cadherin" evidence="10">
    <location>
        <begin position="172"/>
        <end position="235"/>
    </location>
</feature>
<dbReference type="EMBL" id="KV924679">
    <property type="protein sequence ID" value="PIO38931.1"/>
    <property type="molecule type" value="Genomic_DNA"/>
</dbReference>
<evidence type="ECO:0000256" key="8">
    <source>
        <dbReference type="PROSITE-ProRule" id="PRU00043"/>
    </source>
</evidence>
<evidence type="ECO:0000256" key="3">
    <source>
        <dbReference type="ARBA" id="ARBA00022737"/>
    </source>
</evidence>
<dbReference type="PANTHER" id="PTHR24028">
    <property type="entry name" value="CADHERIN-87A"/>
    <property type="match status" value="1"/>
</dbReference>
<dbReference type="PRINTS" id="PR00205">
    <property type="entry name" value="CADHERIN"/>
</dbReference>
<feature type="non-terminal residue" evidence="11">
    <location>
        <position position="235"/>
    </location>
</feature>
<dbReference type="PANTHER" id="PTHR24028:SF133">
    <property type="entry name" value="PROTOCADHERIN ALPHA-4"/>
    <property type="match status" value="1"/>
</dbReference>
<proteinExistence type="predicted"/>
<dbReference type="Proteomes" id="UP000228934">
    <property type="component" value="Unassembled WGS sequence"/>
</dbReference>
<dbReference type="InterPro" id="IPR050174">
    <property type="entry name" value="Protocadherin/Cadherin-CA"/>
</dbReference>
<dbReference type="PROSITE" id="PS50268">
    <property type="entry name" value="CADHERIN_2"/>
    <property type="match status" value="2"/>
</dbReference>
<dbReference type="AlphaFoldDB" id="A0A2G9SHP8"/>
<keyword evidence="6" id="KW-0472">Membrane</keyword>
<evidence type="ECO:0000259" key="10">
    <source>
        <dbReference type="PROSITE" id="PS50268"/>
    </source>
</evidence>
<keyword evidence="3" id="KW-0677">Repeat</keyword>
<dbReference type="GO" id="GO:0005886">
    <property type="term" value="C:plasma membrane"/>
    <property type="evidence" value="ECO:0007669"/>
    <property type="project" value="InterPro"/>
</dbReference>
<sequence>MSNTILCYQEKNRLIHFLLLQMFLDVVLSQLHYIIPEESIHGTSVGRIAQDLGLDLECYVFSLDKHTGNLKVIGEVDFEQVQMYEIQIDAVDNGDIQLVGHCKVLVTVVDVNDNPPKMTVTSLAVSVPENSPQGTTVAIISVHDQDSDLNGKVSDVNDNAPLFQKLYDTIFIKKNNPLGTHVYTALASDPDIGQNSFVTYSVGDSTVEAIPITSYISVNPENGKVFALVSFDHEQ</sequence>
<dbReference type="CDD" id="cd11304">
    <property type="entry name" value="Cadherin_repeat"/>
    <property type="match status" value="3"/>
</dbReference>
<keyword evidence="7" id="KW-0325">Glycoprotein</keyword>
<organism evidence="11 12">
    <name type="scientific">Aquarana catesbeiana</name>
    <name type="common">American bullfrog</name>
    <name type="synonym">Rana catesbeiana</name>
    <dbReference type="NCBI Taxonomy" id="8400"/>
    <lineage>
        <taxon>Eukaryota</taxon>
        <taxon>Metazoa</taxon>
        <taxon>Chordata</taxon>
        <taxon>Craniata</taxon>
        <taxon>Vertebrata</taxon>
        <taxon>Euteleostomi</taxon>
        <taxon>Amphibia</taxon>
        <taxon>Batrachia</taxon>
        <taxon>Anura</taxon>
        <taxon>Neobatrachia</taxon>
        <taxon>Ranoidea</taxon>
        <taxon>Ranidae</taxon>
        <taxon>Aquarana</taxon>
    </lineage>
</organism>
<keyword evidence="12" id="KW-1185">Reference proteome</keyword>
<evidence type="ECO:0000256" key="9">
    <source>
        <dbReference type="SAM" id="SignalP"/>
    </source>
</evidence>
<evidence type="ECO:0000256" key="4">
    <source>
        <dbReference type="ARBA" id="ARBA00022837"/>
    </source>
</evidence>
<accession>A0A2G9SHP8</accession>
<feature type="domain" description="Cadherin" evidence="10">
    <location>
        <begin position="61"/>
        <end position="118"/>
    </location>
</feature>
<dbReference type="Gene3D" id="2.60.40.60">
    <property type="entry name" value="Cadherins"/>
    <property type="match status" value="3"/>
</dbReference>
<evidence type="ECO:0000256" key="7">
    <source>
        <dbReference type="ARBA" id="ARBA00023180"/>
    </source>
</evidence>
<dbReference type="InterPro" id="IPR002126">
    <property type="entry name" value="Cadherin-like_dom"/>
</dbReference>
<comment type="subcellular location">
    <subcellularLocation>
        <location evidence="1">Membrane</location>
        <topology evidence="1">Single-pass membrane protein</topology>
    </subcellularLocation>
</comment>
<dbReference type="GO" id="GO:0007156">
    <property type="term" value="P:homophilic cell adhesion via plasma membrane adhesion molecules"/>
    <property type="evidence" value="ECO:0007669"/>
    <property type="project" value="InterPro"/>
</dbReference>
<dbReference type="InterPro" id="IPR015919">
    <property type="entry name" value="Cadherin-like_sf"/>
</dbReference>
<keyword evidence="4 8" id="KW-0106">Calcium</keyword>
<dbReference type="InterPro" id="IPR020894">
    <property type="entry name" value="Cadherin_CS"/>
</dbReference>
<evidence type="ECO:0000313" key="11">
    <source>
        <dbReference type="EMBL" id="PIO38931.1"/>
    </source>
</evidence>
<dbReference type="SMART" id="SM00112">
    <property type="entry name" value="CA"/>
    <property type="match status" value="1"/>
</dbReference>
<evidence type="ECO:0000256" key="2">
    <source>
        <dbReference type="ARBA" id="ARBA00022692"/>
    </source>
</evidence>
<feature type="chain" id="PRO_5013748780" description="Cadherin domain-containing protein" evidence="9">
    <location>
        <begin position="30"/>
        <end position="235"/>
    </location>
</feature>
<evidence type="ECO:0000256" key="6">
    <source>
        <dbReference type="ARBA" id="ARBA00023136"/>
    </source>
</evidence>
<protein>
    <recommendedName>
        <fullName evidence="10">Cadherin domain-containing protein</fullName>
    </recommendedName>
</protein>
<reference evidence="12" key="1">
    <citation type="journal article" date="2017" name="Nat. Commun.">
        <title>The North American bullfrog draft genome provides insight into hormonal regulation of long noncoding RNA.</title>
        <authorList>
            <person name="Hammond S.A."/>
            <person name="Warren R.L."/>
            <person name="Vandervalk B.P."/>
            <person name="Kucuk E."/>
            <person name="Khan H."/>
            <person name="Gibb E.A."/>
            <person name="Pandoh P."/>
            <person name="Kirk H."/>
            <person name="Zhao Y."/>
            <person name="Jones M."/>
            <person name="Mungall A.J."/>
            <person name="Coope R."/>
            <person name="Pleasance S."/>
            <person name="Moore R.A."/>
            <person name="Holt R.A."/>
            <person name="Round J.M."/>
            <person name="Ohora S."/>
            <person name="Walle B.V."/>
            <person name="Veldhoen N."/>
            <person name="Helbing C.C."/>
            <person name="Birol I."/>
        </authorList>
    </citation>
    <scope>NUCLEOTIDE SEQUENCE [LARGE SCALE GENOMIC DNA]</scope>
</reference>
<dbReference type="SUPFAM" id="SSF49313">
    <property type="entry name" value="Cadherin-like"/>
    <property type="match status" value="2"/>
</dbReference>
<dbReference type="GO" id="GO:0005509">
    <property type="term" value="F:calcium ion binding"/>
    <property type="evidence" value="ECO:0007669"/>
    <property type="project" value="UniProtKB-UniRule"/>
</dbReference>
<dbReference type="PROSITE" id="PS00232">
    <property type="entry name" value="CADHERIN_1"/>
    <property type="match status" value="1"/>
</dbReference>
<evidence type="ECO:0000313" key="12">
    <source>
        <dbReference type="Proteomes" id="UP000228934"/>
    </source>
</evidence>
<name>A0A2G9SHP8_AQUCT</name>
<gene>
    <name evidence="11" type="ORF">AB205_0219950</name>
</gene>